<accession>A0A844FSW0</accession>
<dbReference type="Pfam" id="PF02311">
    <property type="entry name" value="AraC_binding"/>
    <property type="match status" value="1"/>
</dbReference>
<dbReference type="RefSeq" id="WP_154515211.1">
    <property type="nucleotide sequence ID" value="NZ_VUNM01000008.1"/>
</dbReference>
<dbReference type="EMBL" id="VUNM01000008">
    <property type="protein sequence ID" value="MST89007.1"/>
    <property type="molecule type" value="Genomic_DNA"/>
</dbReference>
<evidence type="ECO:0000259" key="4">
    <source>
        <dbReference type="PROSITE" id="PS01124"/>
    </source>
</evidence>
<dbReference type="GO" id="GO:0043565">
    <property type="term" value="F:sequence-specific DNA binding"/>
    <property type="evidence" value="ECO:0007669"/>
    <property type="project" value="InterPro"/>
</dbReference>
<dbReference type="SUPFAM" id="SSF51215">
    <property type="entry name" value="Regulatory protein AraC"/>
    <property type="match status" value="1"/>
</dbReference>
<gene>
    <name evidence="5" type="ORF">FYJ79_05390</name>
</gene>
<comment type="caution">
    <text evidence="5">The sequence shown here is derived from an EMBL/GenBank/DDBJ whole genome shotgun (WGS) entry which is preliminary data.</text>
</comment>
<dbReference type="PROSITE" id="PS01124">
    <property type="entry name" value="HTH_ARAC_FAMILY_2"/>
    <property type="match status" value="1"/>
</dbReference>
<protein>
    <submittedName>
        <fullName evidence="5">AraC family transcriptional regulator</fullName>
    </submittedName>
</protein>
<dbReference type="SUPFAM" id="SSF46689">
    <property type="entry name" value="Homeodomain-like"/>
    <property type="match status" value="1"/>
</dbReference>
<dbReference type="PANTHER" id="PTHR43280:SF28">
    <property type="entry name" value="HTH-TYPE TRANSCRIPTIONAL ACTIVATOR RHAS"/>
    <property type="match status" value="1"/>
</dbReference>
<dbReference type="Gene3D" id="2.60.120.10">
    <property type="entry name" value="Jelly Rolls"/>
    <property type="match status" value="1"/>
</dbReference>
<organism evidence="5 6">
    <name type="scientific">Sharpea porci</name>
    <dbReference type="NCBI Taxonomy" id="2652286"/>
    <lineage>
        <taxon>Bacteria</taxon>
        <taxon>Bacillati</taxon>
        <taxon>Bacillota</taxon>
        <taxon>Erysipelotrichia</taxon>
        <taxon>Erysipelotrichales</taxon>
        <taxon>Coprobacillaceae</taxon>
        <taxon>Sharpea</taxon>
    </lineage>
</organism>
<sequence>MNKMESIIKELEQYTEKEIVYKKYWELRNDNVKRKEFLNEIEAYAREKHLLIFEYPFASYPEILTERDFYPNLSIAKHSNVNVVRHLRYTPIFHHSHTFFTVLYVLKGHCEHTVADKNVPMKQGDVFFLPPYVKQTIGVFDDSIVLNIHIRRDTFDDYFFNVLRNENKLSDFFIGCLYSQNPMQGLMFHTGDDEEIRDLYLNLYRETKIDDMYSWRILDNITSILFSKLLRGYSDQIELVGNVNQEEMNDPCLRILSYINNNYRTATLENVADKFHYSVPYCSNMIREKTGMGFVAFVRKVRMNHATALLTNTNRSIAEIGEAVGYENPESLIRAFKKMYNMTPSAYRKINQSHSS</sequence>
<keyword evidence="1" id="KW-0805">Transcription regulation</keyword>
<dbReference type="AlphaFoldDB" id="A0A844FSW0"/>
<dbReference type="Gene3D" id="1.10.10.60">
    <property type="entry name" value="Homeodomain-like"/>
    <property type="match status" value="2"/>
</dbReference>
<dbReference type="GO" id="GO:0003700">
    <property type="term" value="F:DNA-binding transcription factor activity"/>
    <property type="evidence" value="ECO:0007669"/>
    <property type="project" value="InterPro"/>
</dbReference>
<evidence type="ECO:0000256" key="1">
    <source>
        <dbReference type="ARBA" id="ARBA00023015"/>
    </source>
</evidence>
<dbReference type="InterPro" id="IPR014710">
    <property type="entry name" value="RmlC-like_jellyroll"/>
</dbReference>
<dbReference type="Pfam" id="PF12833">
    <property type="entry name" value="HTH_18"/>
    <property type="match status" value="1"/>
</dbReference>
<dbReference type="InterPro" id="IPR018062">
    <property type="entry name" value="HTH_AraC-typ_CS"/>
</dbReference>
<reference evidence="5 6" key="1">
    <citation type="submission" date="2019-08" db="EMBL/GenBank/DDBJ databases">
        <title>In-depth cultivation of the pig gut microbiome towards novel bacterial diversity and tailored functional studies.</title>
        <authorList>
            <person name="Wylensek D."/>
            <person name="Hitch T.C.A."/>
            <person name="Clavel T."/>
        </authorList>
    </citation>
    <scope>NUCLEOTIDE SEQUENCE [LARGE SCALE GENOMIC DNA]</scope>
    <source>
        <strain evidence="5 6">CA-Schmier-601-WT-3</strain>
    </source>
</reference>
<dbReference type="PANTHER" id="PTHR43280">
    <property type="entry name" value="ARAC-FAMILY TRANSCRIPTIONAL REGULATOR"/>
    <property type="match status" value="1"/>
</dbReference>
<dbReference type="InterPro" id="IPR018060">
    <property type="entry name" value="HTH_AraC"/>
</dbReference>
<feature type="domain" description="HTH araC/xylS-type" evidence="4">
    <location>
        <begin position="253"/>
        <end position="350"/>
    </location>
</feature>
<dbReference type="PROSITE" id="PS00041">
    <property type="entry name" value="HTH_ARAC_FAMILY_1"/>
    <property type="match status" value="1"/>
</dbReference>
<dbReference type="SMART" id="SM00342">
    <property type="entry name" value="HTH_ARAC"/>
    <property type="match status" value="1"/>
</dbReference>
<dbReference type="InterPro" id="IPR009057">
    <property type="entry name" value="Homeodomain-like_sf"/>
</dbReference>
<evidence type="ECO:0000256" key="3">
    <source>
        <dbReference type="ARBA" id="ARBA00023163"/>
    </source>
</evidence>
<keyword evidence="2" id="KW-0238">DNA-binding</keyword>
<dbReference type="Proteomes" id="UP000442619">
    <property type="component" value="Unassembled WGS sequence"/>
</dbReference>
<dbReference type="InterPro" id="IPR037923">
    <property type="entry name" value="HTH-like"/>
</dbReference>
<proteinExistence type="predicted"/>
<keyword evidence="6" id="KW-1185">Reference proteome</keyword>
<evidence type="ECO:0000313" key="5">
    <source>
        <dbReference type="EMBL" id="MST89007.1"/>
    </source>
</evidence>
<evidence type="ECO:0000313" key="6">
    <source>
        <dbReference type="Proteomes" id="UP000442619"/>
    </source>
</evidence>
<dbReference type="InterPro" id="IPR003313">
    <property type="entry name" value="AraC-bd"/>
</dbReference>
<name>A0A844FSW0_9FIRM</name>
<evidence type="ECO:0000256" key="2">
    <source>
        <dbReference type="ARBA" id="ARBA00023125"/>
    </source>
</evidence>
<keyword evidence="3" id="KW-0804">Transcription</keyword>